<comment type="caution">
    <text evidence="1">The sequence shown here is derived from an EMBL/GenBank/DDBJ whole genome shotgun (WGS) entry which is preliminary data.</text>
</comment>
<name>A0A811T2V4_9EURY</name>
<organism evidence="1 2">
    <name type="scientific">Candidatus Argoarchaeum ethanivorans</name>
    <dbReference type="NCBI Taxonomy" id="2608793"/>
    <lineage>
        <taxon>Archaea</taxon>
        <taxon>Methanobacteriati</taxon>
        <taxon>Methanobacteriota</taxon>
        <taxon>Stenosarchaea group</taxon>
        <taxon>Methanomicrobia</taxon>
        <taxon>Methanosarcinales</taxon>
        <taxon>Methanosarcinales incertae sedis</taxon>
        <taxon>GOM Arc I cluster</taxon>
        <taxon>Candidatus Argoarchaeum</taxon>
    </lineage>
</organism>
<evidence type="ECO:0000313" key="2">
    <source>
        <dbReference type="Proteomes" id="UP000612009"/>
    </source>
</evidence>
<sequence>MQYELPYTVQVNTTWFKSLNITMPAEYTAVVPGAAILLHGIADTNGDGLVTSPDALMILGGTQ</sequence>
<protein>
    <submittedName>
        <fullName evidence="1">Uncharacterized protein</fullName>
    </submittedName>
</protein>
<dbReference type="EMBL" id="CAJHIR010000005">
    <property type="protein sequence ID" value="CAD6491576.1"/>
    <property type="molecule type" value="Genomic_DNA"/>
</dbReference>
<dbReference type="AlphaFoldDB" id="A0A811T2V4"/>
<evidence type="ECO:0000313" key="1">
    <source>
        <dbReference type="EMBL" id="CAD6491576.1"/>
    </source>
</evidence>
<dbReference type="Proteomes" id="UP000612009">
    <property type="component" value="Unassembled WGS sequence"/>
</dbReference>
<gene>
    <name evidence="1" type="ORF">LAKADJCE_00140</name>
</gene>
<proteinExistence type="predicted"/>
<accession>A0A811T2V4</accession>
<reference evidence="1" key="1">
    <citation type="submission" date="2020-10" db="EMBL/GenBank/DDBJ databases">
        <authorList>
            <person name="Hahn C.J."/>
            <person name="Laso-Perez R."/>
            <person name="Vulcano F."/>
            <person name="Vaziourakis K.-M."/>
            <person name="Stokke R."/>
            <person name="Steen I.H."/>
            <person name="Teske A."/>
            <person name="Boetius A."/>
            <person name="Liebeke M."/>
            <person name="Amann R."/>
            <person name="Knittel K."/>
        </authorList>
    </citation>
    <scope>NUCLEOTIDE SEQUENCE</scope>
    <source>
        <strain evidence="1">Gfbio:e3339647-f889-4370-9287-4fb5cb688e4c:AG392J18_GoMArc1</strain>
    </source>
</reference>